<comment type="cofactor">
    <cofactor evidence="5">
        <name>Fe(2+)</name>
        <dbReference type="ChEBI" id="CHEBI:29033"/>
    </cofactor>
</comment>
<feature type="binding site" evidence="12">
    <location>
        <position position="36"/>
    </location>
    <ligand>
        <name>a divalent metal cation</name>
        <dbReference type="ChEBI" id="CHEBI:60240"/>
    </ligand>
</feature>
<feature type="binding site" evidence="13">
    <location>
        <position position="188"/>
    </location>
    <ligand>
        <name>substrate</name>
    </ligand>
</feature>
<comment type="similarity">
    <text evidence="6 10">Belongs to the ribulose-phosphate 3-epimerase family.</text>
</comment>
<dbReference type="InterPro" id="IPR000056">
    <property type="entry name" value="Ribul_P_3_epim-like"/>
</dbReference>
<dbReference type="EC" id="5.1.3.1" evidence="7 10"/>
<dbReference type="InterPro" id="IPR013785">
    <property type="entry name" value="Aldolase_TIM"/>
</dbReference>
<dbReference type="InterPro" id="IPR026019">
    <property type="entry name" value="Ribul_P_3_epim"/>
</dbReference>
<dbReference type="InterPro" id="IPR011060">
    <property type="entry name" value="RibuloseP-bd_barrel"/>
</dbReference>
<dbReference type="Proteomes" id="UP001157974">
    <property type="component" value="Unassembled WGS sequence"/>
</dbReference>
<evidence type="ECO:0000256" key="12">
    <source>
        <dbReference type="PIRSR" id="PIRSR001461-2"/>
    </source>
</evidence>
<dbReference type="GO" id="GO:0004750">
    <property type="term" value="F:D-ribulose-phosphate 3-epimerase activity"/>
    <property type="evidence" value="ECO:0007669"/>
    <property type="project" value="UniProtKB-EC"/>
</dbReference>
<evidence type="ECO:0000256" key="11">
    <source>
        <dbReference type="PIRSR" id="PIRSR001461-1"/>
    </source>
</evidence>
<keyword evidence="8 12" id="KW-0479">Metal-binding</keyword>
<dbReference type="HAMAP" id="MF_02227">
    <property type="entry name" value="RPE"/>
    <property type="match status" value="1"/>
</dbReference>
<feature type="active site" description="Proton acceptor" evidence="11">
    <location>
        <position position="38"/>
    </location>
</feature>
<evidence type="ECO:0000256" key="6">
    <source>
        <dbReference type="ARBA" id="ARBA00009541"/>
    </source>
</evidence>
<name>A0AAV8V3L2_9RHOD</name>
<dbReference type="EMBL" id="JAMWBK010000001">
    <property type="protein sequence ID" value="KAJ8908581.1"/>
    <property type="molecule type" value="Genomic_DNA"/>
</dbReference>
<keyword evidence="9 10" id="KW-0413">Isomerase</keyword>
<evidence type="ECO:0000256" key="9">
    <source>
        <dbReference type="ARBA" id="ARBA00023235"/>
    </source>
</evidence>
<comment type="cofactor">
    <cofactor evidence="12">
        <name>a divalent metal cation</name>
        <dbReference type="ChEBI" id="CHEBI:60240"/>
    </cofactor>
    <text evidence="12">Binds 1 divalent metal cation per subunit.</text>
</comment>
<dbReference type="FunFam" id="3.20.20.70:FF:000171">
    <property type="entry name" value="Ribulose-phosphate 3-epimerase"/>
    <property type="match status" value="1"/>
</dbReference>
<evidence type="ECO:0000313" key="15">
    <source>
        <dbReference type="Proteomes" id="UP001157974"/>
    </source>
</evidence>
<accession>A0AAV8V3L2</accession>
<feature type="active site" description="Proton donor" evidence="11">
    <location>
        <position position="186"/>
    </location>
</feature>
<dbReference type="SUPFAM" id="SSF51366">
    <property type="entry name" value="Ribulose-phoshate binding barrel"/>
    <property type="match status" value="1"/>
</dbReference>
<evidence type="ECO:0000256" key="13">
    <source>
        <dbReference type="PIRSR" id="PIRSR001461-3"/>
    </source>
</evidence>
<dbReference type="GO" id="GO:0005975">
    <property type="term" value="P:carbohydrate metabolic process"/>
    <property type="evidence" value="ECO:0007669"/>
    <property type="project" value="InterPro"/>
</dbReference>
<dbReference type="AlphaFoldDB" id="A0AAV8V3L2"/>
<dbReference type="CDD" id="cd00429">
    <property type="entry name" value="RPE"/>
    <property type="match status" value="1"/>
</dbReference>
<proteinExistence type="inferred from homology"/>
<evidence type="ECO:0000256" key="7">
    <source>
        <dbReference type="ARBA" id="ARBA00013188"/>
    </source>
</evidence>
<reference evidence="14 15" key="1">
    <citation type="journal article" date="2023" name="Nat. Commun.">
        <title>Origin of minicircular mitochondrial genomes in red algae.</title>
        <authorList>
            <person name="Lee Y."/>
            <person name="Cho C.H."/>
            <person name="Lee Y.M."/>
            <person name="Park S.I."/>
            <person name="Yang J.H."/>
            <person name="West J.A."/>
            <person name="Bhattacharya D."/>
            <person name="Yoon H.S."/>
        </authorList>
    </citation>
    <scope>NUCLEOTIDE SEQUENCE [LARGE SCALE GENOMIC DNA]</scope>
    <source>
        <strain evidence="14 15">CCMP1338</strain>
        <tissue evidence="14">Whole cell</tissue>
    </source>
</reference>
<dbReference type="PIRSF" id="PIRSF001461">
    <property type="entry name" value="RPE"/>
    <property type="match status" value="1"/>
</dbReference>
<evidence type="ECO:0000256" key="2">
    <source>
        <dbReference type="ARBA" id="ARBA00001936"/>
    </source>
</evidence>
<keyword evidence="12" id="KW-0862">Zinc</keyword>
<feature type="binding site" evidence="12">
    <location>
        <position position="38"/>
    </location>
    <ligand>
        <name>a divalent metal cation</name>
        <dbReference type="ChEBI" id="CHEBI:60240"/>
    </ligand>
</feature>
<dbReference type="Gene3D" id="3.20.20.70">
    <property type="entry name" value="Aldolase class I"/>
    <property type="match status" value="1"/>
</dbReference>
<keyword evidence="10" id="KW-0119">Carbohydrate metabolism</keyword>
<evidence type="ECO:0000313" key="14">
    <source>
        <dbReference type="EMBL" id="KAJ8908581.1"/>
    </source>
</evidence>
<dbReference type="PANTHER" id="PTHR11749">
    <property type="entry name" value="RIBULOSE-5-PHOSPHATE-3-EPIMERASE"/>
    <property type="match status" value="1"/>
</dbReference>
<feature type="binding site" evidence="12">
    <location>
        <position position="69"/>
    </location>
    <ligand>
        <name>a divalent metal cation</name>
        <dbReference type="ChEBI" id="CHEBI:60240"/>
    </ligand>
</feature>
<organism evidence="14 15">
    <name type="scientific">Rhodosorus marinus</name>
    <dbReference type="NCBI Taxonomy" id="101924"/>
    <lineage>
        <taxon>Eukaryota</taxon>
        <taxon>Rhodophyta</taxon>
        <taxon>Stylonematophyceae</taxon>
        <taxon>Stylonematales</taxon>
        <taxon>Stylonemataceae</taxon>
        <taxon>Rhodosorus</taxon>
    </lineage>
</organism>
<evidence type="ECO:0000256" key="10">
    <source>
        <dbReference type="PIRNR" id="PIRNR001461"/>
    </source>
</evidence>
<keyword evidence="15" id="KW-1185">Reference proteome</keyword>
<dbReference type="NCBIfam" id="NF004076">
    <property type="entry name" value="PRK05581.1-4"/>
    <property type="match status" value="1"/>
</dbReference>
<evidence type="ECO:0000256" key="8">
    <source>
        <dbReference type="ARBA" id="ARBA00022723"/>
    </source>
</evidence>
<evidence type="ECO:0000256" key="1">
    <source>
        <dbReference type="ARBA" id="ARBA00001782"/>
    </source>
</evidence>
<dbReference type="GO" id="GO:0046872">
    <property type="term" value="F:metal ion binding"/>
    <property type="evidence" value="ECO:0007669"/>
    <property type="project" value="UniProtKB-KW"/>
</dbReference>
<comment type="cofactor">
    <cofactor evidence="3">
        <name>Co(2+)</name>
        <dbReference type="ChEBI" id="CHEBI:48828"/>
    </cofactor>
</comment>
<comment type="caution">
    <text evidence="14">The sequence shown here is derived from an EMBL/GenBank/DDBJ whole genome shotgun (WGS) entry which is preliminary data.</text>
</comment>
<feature type="binding site" evidence="13">
    <location>
        <position position="11"/>
    </location>
    <ligand>
        <name>substrate</name>
    </ligand>
</feature>
<evidence type="ECO:0000256" key="4">
    <source>
        <dbReference type="ARBA" id="ARBA00001947"/>
    </source>
</evidence>
<dbReference type="Pfam" id="PF00834">
    <property type="entry name" value="Ribul_P_3_epim"/>
    <property type="match status" value="1"/>
</dbReference>
<keyword evidence="12" id="KW-0170">Cobalt</keyword>
<keyword evidence="12" id="KW-0464">Manganese</keyword>
<dbReference type="GO" id="GO:0006098">
    <property type="term" value="P:pentose-phosphate shunt"/>
    <property type="evidence" value="ECO:0007669"/>
    <property type="project" value="InterPro"/>
</dbReference>
<comment type="cofactor">
    <cofactor evidence="4">
        <name>Zn(2+)</name>
        <dbReference type="ChEBI" id="CHEBI:29105"/>
    </cofactor>
</comment>
<evidence type="ECO:0000256" key="5">
    <source>
        <dbReference type="ARBA" id="ARBA00001954"/>
    </source>
</evidence>
<dbReference type="NCBIfam" id="TIGR01163">
    <property type="entry name" value="rpe"/>
    <property type="match status" value="1"/>
</dbReference>
<sequence>MRKPSAKISPSILSADFADLGKDAVRMWDYGAEWLHVDCMDGHFVPNLTIGPPVVASLRKRTKAFLDCHMMVSDPAFWVEEYGKIGVDGFCFHLESVAQVPPSQEDFGKLKSLCEMIKDNGMRAGVAIKPGTPAESVEPLVDFGMVEMVLCMTVEPGFGGQSFKPEVMPKVKYLREKYPELDIQVDGGIGPKTIDIAAEAGANVIVAGSAVFLAEDPKLVVTQLRKSVESYA</sequence>
<feature type="binding site" evidence="13">
    <location>
        <position position="69"/>
    </location>
    <ligand>
        <name>substrate</name>
    </ligand>
</feature>
<gene>
    <name evidence="14" type="ORF">NDN08_005286</name>
</gene>
<feature type="binding site" evidence="13">
    <location>
        <begin position="208"/>
        <end position="209"/>
    </location>
    <ligand>
        <name>substrate</name>
    </ligand>
</feature>
<feature type="binding site" evidence="12">
    <location>
        <position position="186"/>
    </location>
    <ligand>
        <name>a divalent metal cation</name>
        <dbReference type="ChEBI" id="CHEBI:60240"/>
    </ligand>
</feature>
<comment type="catalytic activity">
    <reaction evidence="1 10">
        <text>D-ribulose 5-phosphate = D-xylulose 5-phosphate</text>
        <dbReference type="Rhea" id="RHEA:13677"/>
        <dbReference type="ChEBI" id="CHEBI:57737"/>
        <dbReference type="ChEBI" id="CHEBI:58121"/>
        <dbReference type="EC" id="5.1.3.1"/>
    </reaction>
</comment>
<protein>
    <recommendedName>
        <fullName evidence="7 10">Ribulose-phosphate 3-epimerase</fullName>
        <ecNumber evidence="7 10">5.1.3.1</ecNumber>
    </recommendedName>
</protein>
<comment type="cofactor">
    <cofactor evidence="2">
        <name>Mn(2+)</name>
        <dbReference type="ChEBI" id="CHEBI:29035"/>
    </cofactor>
</comment>
<feature type="binding site" evidence="13">
    <location>
        <begin position="157"/>
        <end position="160"/>
    </location>
    <ligand>
        <name>substrate</name>
    </ligand>
</feature>
<evidence type="ECO:0000256" key="3">
    <source>
        <dbReference type="ARBA" id="ARBA00001941"/>
    </source>
</evidence>